<reference evidence="1" key="1">
    <citation type="submission" date="2020-10" db="EMBL/GenBank/DDBJ databases">
        <authorList>
            <person name="Castelo-Branco R."/>
            <person name="Eusebio N."/>
            <person name="Adriana R."/>
            <person name="Vieira A."/>
            <person name="Brugerolle De Fraissinette N."/>
            <person name="Rezende De Castro R."/>
            <person name="Schneider M.P."/>
            <person name="Vasconcelos V."/>
            <person name="Leao P.N."/>
        </authorList>
    </citation>
    <scope>NUCLEOTIDE SEQUENCE</scope>
    <source>
        <strain evidence="1">LEGE 11479</strain>
    </source>
</reference>
<gene>
    <name evidence="1" type="ORF">IQ260_13790</name>
</gene>
<evidence type="ECO:0000313" key="2">
    <source>
        <dbReference type="Proteomes" id="UP000615026"/>
    </source>
</evidence>
<protein>
    <submittedName>
        <fullName evidence="1">SRPBCC family protein</fullName>
    </submittedName>
</protein>
<dbReference type="EMBL" id="JADEXP010000115">
    <property type="protein sequence ID" value="MBE9067727.1"/>
    <property type="molecule type" value="Genomic_DNA"/>
</dbReference>
<dbReference type="InterPro" id="IPR023393">
    <property type="entry name" value="START-like_dom_sf"/>
</dbReference>
<dbReference type="SUPFAM" id="SSF55961">
    <property type="entry name" value="Bet v1-like"/>
    <property type="match status" value="1"/>
</dbReference>
<comment type="caution">
    <text evidence="1">The sequence shown here is derived from an EMBL/GenBank/DDBJ whole genome shotgun (WGS) entry which is preliminary data.</text>
</comment>
<organism evidence="1 2">
    <name type="scientific">Leptolyngbya cf. ectocarpi LEGE 11479</name>
    <dbReference type="NCBI Taxonomy" id="1828722"/>
    <lineage>
        <taxon>Bacteria</taxon>
        <taxon>Bacillati</taxon>
        <taxon>Cyanobacteriota</taxon>
        <taxon>Cyanophyceae</taxon>
        <taxon>Leptolyngbyales</taxon>
        <taxon>Leptolyngbyaceae</taxon>
        <taxon>Leptolyngbya group</taxon>
        <taxon>Leptolyngbya</taxon>
    </lineage>
</organism>
<dbReference type="Proteomes" id="UP000615026">
    <property type="component" value="Unassembled WGS sequence"/>
</dbReference>
<name>A0A928ZUJ5_LEPEC</name>
<sequence>MLRLWFQSLQRQFFDHVSPQSAERSALLQRSKRTLEKHYQVSSTASVDALWQTMNDLAGLASWHPLITSTNAPSGQQAKPGLIYRVFARWVPVPIKIFVENVLPGEYISLRIFPVPGLEERAVYRLESSLCGTLISYSIELKGWLSPVAWSFLRPYAAKVAAALAQAAEQATTSGMMPNRYRDIFS</sequence>
<evidence type="ECO:0000313" key="1">
    <source>
        <dbReference type="EMBL" id="MBE9067727.1"/>
    </source>
</evidence>
<dbReference type="InterPro" id="IPR019587">
    <property type="entry name" value="Polyketide_cyclase/dehydratase"/>
</dbReference>
<keyword evidence="2" id="KW-1185">Reference proteome</keyword>
<accession>A0A928ZUJ5</accession>
<dbReference type="Pfam" id="PF10604">
    <property type="entry name" value="Polyketide_cyc2"/>
    <property type="match status" value="1"/>
</dbReference>
<dbReference type="AlphaFoldDB" id="A0A928ZUJ5"/>
<dbReference type="RefSeq" id="WP_193993686.1">
    <property type="nucleotide sequence ID" value="NZ_JADEXP010000115.1"/>
</dbReference>
<dbReference type="Gene3D" id="3.30.530.20">
    <property type="match status" value="1"/>
</dbReference>
<proteinExistence type="predicted"/>